<feature type="chain" id="PRO_5045225375" evidence="1">
    <location>
        <begin position="28"/>
        <end position="272"/>
    </location>
</feature>
<sequence>MNKLKKIPLAMLALLLAVLSSAGAVNASGTALTPSIQASFELTAATADDTTRTRLKGYYSDFSVLVAQYDSREAQIRRLHDSNTQALIIVRNQIKEIDQSTVARLSTALSSTKERYQPLFDQYSALNRRINLLRGLKDKVLKDVLRTQADAMKILVQFAREDIRNKEALLKAAKETRTKKMAAARKTLAGIESPQASIKSQKSVAASLNKRISADFSDFKSAIRKQNQALTAQSLSSLVSGYRQMAASKLKILELEQKIAGVIADAAKQIAA</sequence>
<proteinExistence type="predicted"/>
<protein>
    <submittedName>
        <fullName evidence="2">Uncharacterized protein</fullName>
    </submittedName>
</protein>
<dbReference type="RefSeq" id="WP_076111568.1">
    <property type="nucleotide sequence ID" value="NZ_MPTB01000020.1"/>
</dbReference>
<evidence type="ECO:0000313" key="2">
    <source>
        <dbReference type="EMBL" id="OMD46398.1"/>
    </source>
</evidence>
<dbReference type="Proteomes" id="UP000187412">
    <property type="component" value="Unassembled WGS sequence"/>
</dbReference>
<gene>
    <name evidence="2" type="ORF">BSK56_16290</name>
</gene>
<feature type="signal peptide" evidence="1">
    <location>
        <begin position="1"/>
        <end position="27"/>
    </location>
</feature>
<accession>A0ABX3H7R6</accession>
<organism evidence="2 3">
    <name type="scientific">Paenibacillus borealis</name>
    <dbReference type="NCBI Taxonomy" id="160799"/>
    <lineage>
        <taxon>Bacteria</taxon>
        <taxon>Bacillati</taxon>
        <taxon>Bacillota</taxon>
        <taxon>Bacilli</taxon>
        <taxon>Bacillales</taxon>
        <taxon>Paenibacillaceae</taxon>
        <taxon>Paenibacillus</taxon>
    </lineage>
</organism>
<evidence type="ECO:0000256" key="1">
    <source>
        <dbReference type="SAM" id="SignalP"/>
    </source>
</evidence>
<reference evidence="2 3" key="1">
    <citation type="submission" date="2016-10" db="EMBL/GenBank/DDBJ databases">
        <title>Paenibacillus species isolates.</title>
        <authorList>
            <person name="Beno S.M."/>
        </authorList>
    </citation>
    <scope>NUCLEOTIDE SEQUENCE [LARGE SCALE GENOMIC DNA]</scope>
    <source>
        <strain evidence="2 3">FSL H7-0744</strain>
    </source>
</reference>
<comment type="caution">
    <text evidence="2">The sequence shown here is derived from an EMBL/GenBank/DDBJ whole genome shotgun (WGS) entry which is preliminary data.</text>
</comment>
<evidence type="ECO:0000313" key="3">
    <source>
        <dbReference type="Proteomes" id="UP000187412"/>
    </source>
</evidence>
<name>A0ABX3H7R6_PAEBO</name>
<dbReference type="EMBL" id="MPTB01000020">
    <property type="protein sequence ID" value="OMD46398.1"/>
    <property type="molecule type" value="Genomic_DNA"/>
</dbReference>
<keyword evidence="1" id="KW-0732">Signal</keyword>
<keyword evidence="3" id="KW-1185">Reference proteome</keyword>